<sequence length="161" mass="17053">MPRHTWSRHATVHAVRPTQYTVANALTTLMAAVSLLAAPSTAVDMEGPIEATGRALRIVESACRLAAPPALFNAEAQQKADAGGSADATDLLRSDIAHYSALFEGFRRQTKVALENPDIDERAAMPNAPHVGTAAPVAGLWLSVGKAKFIPRGEFIPEGDD</sequence>
<evidence type="ECO:0000313" key="1">
    <source>
        <dbReference type="EMBL" id="GDY70737.1"/>
    </source>
</evidence>
<gene>
    <name evidence="1" type="ORF">SAV31267_002220</name>
</gene>
<reference evidence="1 2" key="1">
    <citation type="submission" date="2019-04" db="EMBL/GenBank/DDBJ databases">
        <title>Draft genome sequences of Streptomyces avermitilis ATCC 31267.</title>
        <authorList>
            <person name="Komaki H."/>
            <person name="Tamura T."/>
            <person name="Hosoyama A."/>
        </authorList>
    </citation>
    <scope>NUCLEOTIDE SEQUENCE [LARGE SCALE GENOMIC DNA]</scope>
    <source>
        <strain evidence="1 2">ATCC 31267</strain>
    </source>
</reference>
<evidence type="ECO:0000313" key="2">
    <source>
        <dbReference type="Proteomes" id="UP000299211"/>
    </source>
</evidence>
<proteinExistence type="predicted"/>
<dbReference type="AlphaFoldDB" id="A0A4D4MHK5"/>
<comment type="caution">
    <text evidence="1">The sequence shown here is derived from an EMBL/GenBank/DDBJ whole genome shotgun (WGS) entry which is preliminary data.</text>
</comment>
<protein>
    <submittedName>
        <fullName evidence="1">Uncharacterized protein</fullName>
    </submittedName>
</protein>
<dbReference type="Proteomes" id="UP000299211">
    <property type="component" value="Unassembled WGS sequence"/>
</dbReference>
<dbReference type="EMBL" id="BJHY01000001">
    <property type="protein sequence ID" value="GDY70737.1"/>
    <property type="molecule type" value="Genomic_DNA"/>
</dbReference>
<organism evidence="1 2">
    <name type="scientific">Streptomyces avermitilis</name>
    <dbReference type="NCBI Taxonomy" id="33903"/>
    <lineage>
        <taxon>Bacteria</taxon>
        <taxon>Bacillati</taxon>
        <taxon>Actinomycetota</taxon>
        <taxon>Actinomycetes</taxon>
        <taxon>Kitasatosporales</taxon>
        <taxon>Streptomycetaceae</taxon>
        <taxon>Streptomyces</taxon>
    </lineage>
</organism>
<accession>A0A4D4MHK5</accession>
<name>A0A4D4MHK5_STRAX</name>